<feature type="domain" description="GCVT N-terminal" evidence="1">
    <location>
        <begin position="44"/>
        <end position="213"/>
    </location>
</feature>
<dbReference type="PANTHER" id="PTHR22602">
    <property type="entry name" value="TRANSFERASE CAF17, MITOCHONDRIAL-RELATED"/>
    <property type="match status" value="1"/>
</dbReference>
<dbReference type="InterPro" id="IPR006222">
    <property type="entry name" value="GCVT_N"/>
</dbReference>
<proteinExistence type="predicted"/>
<dbReference type="InterPro" id="IPR045179">
    <property type="entry name" value="YgfZ/GcvT"/>
</dbReference>
<protein>
    <submittedName>
        <fullName evidence="2">tRNA-modifying protein YgfZ</fullName>
    </submittedName>
</protein>
<dbReference type="SUPFAM" id="SSF103025">
    <property type="entry name" value="Folate-binding domain"/>
    <property type="match status" value="1"/>
</dbReference>
<reference evidence="2" key="1">
    <citation type="submission" date="2018-06" db="EMBL/GenBank/DDBJ databases">
        <authorList>
            <person name="Zhirakovskaya E."/>
        </authorList>
    </citation>
    <scope>NUCLEOTIDE SEQUENCE</scope>
</reference>
<dbReference type="Pfam" id="PF01571">
    <property type="entry name" value="GCV_T"/>
    <property type="match status" value="1"/>
</dbReference>
<gene>
    <name evidence="2" type="ORF">MNBD_GAMMA03-1200</name>
</gene>
<dbReference type="InterPro" id="IPR017703">
    <property type="entry name" value="YgfZ/GCV_T_CS"/>
</dbReference>
<dbReference type="NCBIfam" id="TIGR03317">
    <property type="entry name" value="ygfZ_signature"/>
    <property type="match status" value="1"/>
</dbReference>
<dbReference type="EMBL" id="UOFC01000123">
    <property type="protein sequence ID" value="VAW47020.1"/>
    <property type="molecule type" value="Genomic_DNA"/>
</dbReference>
<dbReference type="GO" id="GO:0016226">
    <property type="term" value="P:iron-sulfur cluster assembly"/>
    <property type="evidence" value="ECO:0007669"/>
    <property type="project" value="TreeGrafter"/>
</dbReference>
<evidence type="ECO:0000259" key="1">
    <source>
        <dbReference type="Pfam" id="PF01571"/>
    </source>
</evidence>
<dbReference type="Gene3D" id="2.40.30.160">
    <property type="match status" value="1"/>
</dbReference>
<dbReference type="PANTHER" id="PTHR22602:SF0">
    <property type="entry name" value="TRANSFERASE CAF17, MITOCHONDRIAL-RELATED"/>
    <property type="match status" value="1"/>
</dbReference>
<name>A0A3B0W3D4_9ZZZZ</name>
<evidence type="ECO:0000313" key="2">
    <source>
        <dbReference type="EMBL" id="VAW47020.1"/>
    </source>
</evidence>
<dbReference type="Gene3D" id="3.30.70.1400">
    <property type="entry name" value="Aminomethyltransferase beta-barrel domains"/>
    <property type="match status" value="1"/>
</dbReference>
<dbReference type="Gene3D" id="3.30.70.1630">
    <property type="match status" value="1"/>
</dbReference>
<sequence>MLQTDSISPTLDAQWLNFLTAQNAQFDSTGQITSFGQAELERFLIKNGPVLTSLTHQALIKVSGNNAAEFLQGQLTTDIKQISDTQAQLSAYCDPKGQVLAIFLIFKYQNHLYLSFNHSLKAKILKRLKMFIMRADVQLSEVSNQLIHIGFAGEFGDLDIQRRLNTKVKHHYETGFINAEGMKDVCVIKVPGPYHKYELFGPANQMQTVWKTLKSNADITNSYDWNLLNITAGIPDITEQTTAHFLAQFLNLDKLNAIDFKKGCFPGQEMIARVHYRGKVTKRMFRIRCEELLDLKAGKILFLIDQNGKSHKLTVINANPNIFEGSLCLAVGTLKTLETIEGNLMTESGKAAFIEPLPYSL</sequence>
<organism evidence="2">
    <name type="scientific">hydrothermal vent metagenome</name>
    <dbReference type="NCBI Taxonomy" id="652676"/>
    <lineage>
        <taxon>unclassified sequences</taxon>
        <taxon>metagenomes</taxon>
        <taxon>ecological metagenomes</taxon>
    </lineage>
</organism>
<accession>A0A3B0W3D4</accession>
<dbReference type="AlphaFoldDB" id="A0A3B0W3D4"/>